<dbReference type="EMBL" id="WYDN01000016">
    <property type="protein sequence ID" value="NAZ17346.1"/>
    <property type="molecule type" value="Genomic_DNA"/>
</dbReference>
<dbReference type="Pfam" id="PF07690">
    <property type="entry name" value="MFS_1"/>
    <property type="match status" value="1"/>
</dbReference>
<feature type="domain" description="Major facilitator superfamily (MFS) profile" evidence="7">
    <location>
        <begin position="15"/>
        <end position="400"/>
    </location>
</feature>
<evidence type="ECO:0000259" key="7">
    <source>
        <dbReference type="PROSITE" id="PS50850"/>
    </source>
</evidence>
<evidence type="ECO:0000256" key="1">
    <source>
        <dbReference type="ARBA" id="ARBA00004651"/>
    </source>
</evidence>
<feature type="transmembrane region" description="Helical" evidence="6">
    <location>
        <begin position="81"/>
        <end position="98"/>
    </location>
</feature>
<feature type="transmembrane region" description="Helical" evidence="6">
    <location>
        <begin position="139"/>
        <end position="163"/>
    </location>
</feature>
<accession>A0A6L9GDB2</accession>
<dbReference type="GO" id="GO:0022857">
    <property type="term" value="F:transmembrane transporter activity"/>
    <property type="evidence" value="ECO:0007669"/>
    <property type="project" value="InterPro"/>
</dbReference>
<dbReference type="PROSITE" id="PS50850">
    <property type="entry name" value="MFS"/>
    <property type="match status" value="1"/>
</dbReference>
<feature type="transmembrane region" description="Helical" evidence="6">
    <location>
        <begin position="377"/>
        <end position="395"/>
    </location>
</feature>
<dbReference type="InterPro" id="IPR020846">
    <property type="entry name" value="MFS_dom"/>
</dbReference>
<dbReference type="Proteomes" id="UP000477543">
    <property type="component" value="Unassembled WGS sequence"/>
</dbReference>
<feature type="transmembrane region" description="Helical" evidence="6">
    <location>
        <begin position="104"/>
        <end position="127"/>
    </location>
</feature>
<feature type="transmembrane region" description="Helical" evidence="6">
    <location>
        <begin position="281"/>
        <end position="300"/>
    </location>
</feature>
<evidence type="ECO:0000256" key="5">
    <source>
        <dbReference type="ARBA" id="ARBA00023136"/>
    </source>
</evidence>
<feature type="transmembrane region" description="Helical" evidence="6">
    <location>
        <begin position="43"/>
        <end position="69"/>
    </location>
</feature>
<dbReference type="GO" id="GO:0005886">
    <property type="term" value="C:plasma membrane"/>
    <property type="evidence" value="ECO:0007669"/>
    <property type="project" value="UniProtKB-SubCell"/>
</dbReference>
<feature type="transmembrane region" description="Helical" evidence="6">
    <location>
        <begin position="352"/>
        <end position="371"/>
    </location>
</feature>
<sequence length="410" mass="42944">MSAASQQVQQRTNIAWIVIVASGVVAGLHIWKLAPALPMIQDQLGFSLLFAGTLLGVVQVAGMLGGLAVSLLSEVISPRRTLLLGLLLLALGSSLGGASQDAYVLLATRIIEGAGVIMTTVMGPGLVRLHAPLKNMNMAVGWWAAYMGMATFIGVFSTALVLQHNSWSTWWWILAGITLLPIPLVLKFVGPDVPAGASGMREAARRIGITAKSGRVWVSGLIFGCYTVQWMAVVGFLPTIYEGFGLSPVAGGLVTAVVGGLNAVGAIISGSLLHRGTNGRTMLLVGFILMAVMSTLTFVFDYPTHLLWIQMIAVGLFSISGATIPTTMTRVAVDLAPAGGSAPASMGLIQQIFNIGNFTGPMLLAGIATLTGGWNSTWWITCGFALVGILLTIGLSRWNSPFAAMNSHQG</sequence>
<dbReference type="PANTHER" id="PTHR43124">
    <property type="entry name" value="PURINE EFFLUX PUMP PBUE"/>
    <property type="match status" value="1"/>
</dbReference>
<dbReference type="SUPFAM" id="SSF103473">
    <property type="entry name" value="MFS general substrate transporter"/>
    <property type="match status" value="1"/>
</dbReference>
<evidence type="ECO:0000313" key="8">
    <source>
        <dbReference type="EMBL" id="NAZ17346.1"/>
    </source>
</evidence>
<evidence type="ECO:0000313" key="9">
    <source>
        <dbReference type="Proteomes" id="UP000477543"/>
    </source>
</evidence>
<protein>
    <submittedName>
        <fullName evidence="8">MFS transporter</fullName>
    </submittedName>
</protein>
<keyword evidence="3 6" id="KW-0812">Transmembrane</keyword>
<keyword evidence="2" id="KW-1003">Cell membrane</keyword>
<evidence type="ECO:0000256" key="2">
    <source>
        <dbReference type="ARBA" id="ARBA00022475"/>
    </source>
</evidence>
<reference evidence="8 9" key="1">
    <citation type="submission" date="2020-01" db="EMBL/GenBank/DDBJ databases">
        <title>Glutamicibacter soli M275.</title>
        <authorList>
            <person name="Meng X."/>
        </authorList>
    </citation>
    <scope>NUCLEOTIDE SEQUENCE [LARGE SCALE GENOMIC DNA]</scope>
    <source>
        <strain evidence="8 9">M275</strain>
    </source>
</reference>
<name>A0A6L9GDB2_9MICC</name>
<dbReference type="PANTHER" id="PTHR43124:SF10">
    <property type="entry name" value="PURINE EFFLUX PUMP PBUE"/>
    <property type="match status" value="1"/>
</dbReference>
<gene>
    <name evidence="8" type="ORF">GT020_14925</name>
</gene>
<keyword evidence="5 6" id="KW-0472">Membrane</keyword>
<evidence type="ECO:0000256" key="4">
    <source>
        <dbReference type="ARBA" id="ARBA00022989"/>
    </source>
</evidence>
<dbReference type="InterPro" id="IPR011701">
    <property type="entry name" value="MFS"/>
</dbReference>
<proteinExistence type="predicted"/>
<comment type="caution">
    <text evidence="8">The sequence shown here is derived from an EMBL/GenBank/DDBJ whole genome shotgun (WGS) entry which is preliminary data.</text>
</comment>
<evidence type="ECO:0000256" key="3">
    <source>
        <dbReference type="ARBA" id="ARBA00022692"/>
    </source>
</evidence>
<feature type="transmembrane region" description="Helical" evidence="6">
    <location>
        <begin position="169"/>
        <end position="190"/>
    </location>
</feature>
<organism evidence="8 9">
    <name type="scientific">Glutamicibacter soli</name>
    <dbReference type="NCBI Taxonomy" id="453836"/>
    <lineage>
        <taxon>Bacteria</taxon>
        <taxon>Bacillati</taxon>
        <taxon>Actinomycetota</taxon>
        <taxon>Actinomycetes</taxon>
        <taxon>Micrococcales</taxon>
        <taxon>Micrococcaceae</taxon>
        <taxon>Glutamicibacter</taxon>
    </lineage>
</organism>
<dbReference type="Gene3D" id="1.20.1250.20">
    <property type="entry name" value="MFS general substrate transporter like domains"/>
    <property type="match status" value="2"/>
</dbReference>
<dbReference type="InterPro" id="IPR050189">
    <property type="entry name" value="MFS_Efflux_Transporters"/>
</dbReference>
<feature type="transmembrane region" description="Helical" evidence="6">
    <location>
        <begin position="249"/>
        <end position="269"/>
    </location>
</feature>
<evidence type="ECO:0000256" key="6">
    <source>
        <dbReference type="SAM" id="Phobius"/>
    </source>
</evidence>
<feature type="transmembrane region" description="Helical" evidence="6">
    <location>
        <begin position="216"/>
        <end position="237"/>
    </location>
</feature>
<keyword evidence="4 6" id="KW-1133">Transmembrane helix</keyword>
<feature type="transmembrane region" description="Helical" evidence="6">
    <location>
        <begin position="306"/>
        <end position="324"/>
    </location>
</feature>
<dbReference type="AlphaFoldDB" id="A0A6L9GDB2"/>
<comment type="subcellular location">
    <subcellularLocation>
        <location evidence="1">Cell membrane</location>
        <topology evidence="1">Multi-pass membrane protein</topology>
    </subcellularLocation>
</comment>
<feature type="transmembrane region" description="Helical" evidence="6">
    <location>
        <begin position="12"/>
        <end position="31"/>
    </location>
</feature>
<dbReference type="InterPro" id="IPR036259">
    <property type="entry name" value="MFS_trans_sf"/>
</dbReference>